<dbReference type="AlphaFoldDB" id="A0A844KLG1"/>
<name>A0A844KLG1_9FIRM</name>
<proteinExistence type="predicted"/>
<dbReference type="GO" id="GO:0005886">
    <property type="term" value="C:plasma membrane"/>
    <property type="evidence" value="ECO:0007669"/>
    <property type="project" value="UniProtKB-SubCell"/>
</dbReference>
<keyword evidence="2" id="KW-0813">Transport</keyword>
<feature type="transmembrane region" description="Helical" evidence="7">
    <location>
        <begin position="75"/>
        <end position="96"/>
    </location>
</feature>
<dbReference type="PANTHER" id="PTHR43549:SF3">
    <property type="entry name" value="MULTIDRUG RESISTANCE PROTEIN YPNP-RELATED"/>
    <property type="match status" value="1"/>
</dbReference>
<gene>
    <name evidence="8" type="ORF">GMD30_06335</name>
</gene>
<dbReference type="GO" id="GO:0015297">
    <property type="term" value="F:antiporter activity"/>
    <property type="evidence" value="ECO:0007669"/>
    <property type="project" value="InterPro"/>
</dbReference>
<evidence type="ECO:0000256" key="3">
    <source>
        <dbReference type="ARBA" id="ARBA00022475"/>
    </source>
</evidence>
<organism evidence="8 9">
    <name type="scientific">Roseburia faecis</name>
    <dbReference type="NCBI Taxonomy" id="301302"/>
    <lineage>
        <taxon>Bacteria</taxon>
        <taxon>Bacillati</taxon>
        <taxon>Bacillota</taxon>
        <taxon>Clostridia</taxon>
        <taxon>Lachnospirales</taxon>
        <taxon>Lachnospiraceae</taxon>
        <taxon>Roseburia</taxon>
    </lineage>
</organism>
<dbReference type="PANTHER" id="PTHR43549">
    <property type="entry name" value="MULTIDRUG RESISTANCE PROTEIN YPNP-RELATED"/>
    <property type="match status" value="1"/>
</dbReference>
<keyword evidence="4 7" id="KW-0812">Transmembrane</keyword>
<dbReference type="EMBL" id="WNAL01000010">
    <property type="protein sequence ID" value="MTR81337.1"/>
    <property type="molecule type" value="Genomic_DNA"/>
</dbReference>
<evidence type="ECO:0008006" key="10">
    <source>
        <dbReference type="Google" id="ProtNLM"/>
    </source>
</evidence>
<comment type="caution">
    <text evidence="8">The sequence shown here is derived from an EMBL/GenBank/DDBJ whole genome shotgun (WGS) entry which is preliminary data.</text>
</comment>
<dbReference type="InterPro" id="IPR052031">
    <property type="entry name" value="Membrane_Transporter-Flippase"/>
</dbReference>
<dbReference type="InterPro" id="IPR002528">
    <property type="entry name" value="MATE_fam"/>
</dbReference>
<evidence type="ECO:0000313" key="8">
    <source>
        <dbReference type="EMBL" id="MTR81337.1"/>
    </source>
</evidence>
<reference evidence="8 9" key="1">
    <citation type="journal article" date="2019" name="Nat. Med.">
        <title>A library of human gut bacterial isolates paired with longitudinal multiomics data enables mechanistic microbiome research.</title>
        <authorList>
            <person name="Poyet M."/>
            <person name="Groussin M."/>
            <person name="Gibbons S.M."/>
            <person name="Avila-Pacheco J."/>
            <person name="Jiang X."/>
            <person name="Kearney S.M."/>
            <person name="Perrotta A.R."/>
            <person name="Berdy B."/>
            <person name="Zhao S."/>
            <person name="Lieberman T.D."/>
            <person name="Swanson P.K."/>
            <person name="Smith M."/>
            <person name="Roesemann S."/>
            <person name="Alexander J.E."/>
            <person name="Rich S.A."/>
            <person name="Livny J."/>
            <person name="Vlamakis H."/>
            <person name="Clish C."/>
            <person name="Bullock K."/>
            <person name="Deik A."/>
            <person name="Scott J."/>
            <person name="Pierce K.A."/>
            <person name="Xavier R.J."/>
            <person name="Alm E.J."/>
        </authorList>
    </citation>
    <scope>NUCLEOTIDE SEQUENCE [LARGE SCALE GENOMIC DNA]</scope>
    <source>
        <strain evidence="8 9">BIOML-A1</strain>
    </source>
</reference>
<evidence type="ECO:0000256" key="4">
    <source>
        <dbReference type="ARBA" id="ARBA00022692"/>
    </source>
</evidence>
<evidence type="ECO:0000313" key="9">
    <source>
        <dbReference type="Proteomes" id="UP000446657"/>
    </source>
</evidence>
<keyword evidence="6 7" id="KW-0472">Membrane</keyword>
<keyword evidence="3" id="KW-1003">Cell membrane</keyword>
<evidence type="ECO:0000256" key="1">
    <source>
        <dbReference type="ARBA" id="ARBA00004651"/>
    </source>
</evidence>
<feature type="transmembrane region" description="Helical" evidence="7">
    <location>
        <begin position="102"/>
        <end position="124"/>
    </location>
</feature>
<evidence type="ECO:0000256" key="6">
    <source>
        <dbReference type="ARBA" id="ARBA00023136"/>
    </source>
</evidence>
<comment type="subcellular location">
    <subcellularLocation>
        <location evidence="1">Cell membrane</location>
        <topology evidence="1">Multi-pass membrane protein</topology>
    </subcellularLocation>
</comment>
<protein>
    <recommendedName>
        <fullName evidence="10">Polysaccharide biosynthesis protein C-terminal domain-containing protein</fullName>
    </recommendedName>
</protein>
<accession>A0A844KLG1</accession>
<sequence length="129" mass="14205">MHCKWRLYLYIDCLNHDGHSLVTTKPVLLLLNTPESLMPDALTYMYIFMGGLIAVAAYFTPFSILRALGDSKTPLIFLVFCSLLNIVLDLLFVVVLKTGVAGAAFATVLSETIAAILCIIYAFVKVNKS</sequence>
<feature type="transmembrane region" description="Helical" evidence="7">
    <location>
        <begin position="44"/>
        <end position="68"/>
    </location>
</feature>
<evidence type="ECO:0000256" key="7">
    <source>
        <dbReference type="SAM" id="Phobius"/>
    </source>
</evidence>
<dbReference type="Pfam" id="PF01554">
    <property type="entry name" value="MatE"/>
    <property type="match status" value="1"/>
</dbReference>
<evidence type="ECO:0000256" key="2">
    <source>
        <dbReference type="ARBA" id="ARBA00022448"/>
    </source>
</evidence>
<dbReference type="Proteomes" id="UP000446657">
    <property type="component" value="Unassembled WGS sequence"/>
</dbReference>
<dbReference type="GO" id="GO:0042910">
    <property type="term" value="F:xenobiotic transmembrane transporter activity"/>
    <property type="evidence" value="ECO:0007669"/>
    <property type="project" value="InterPro"/>
</dbReference>
<keyword evidence="5 7" id="KW-1133">Transmembrane helix</keyword>
<evidence type="ECO:0000256" key="5">
    <source>
        <dbReference type="ARBA" id="ARBA00022989"/>
    </source>
</evidence>